<dbReference type="NCBIfam" id="TIGR00797">
    <property type="entry name" value="matE"/>
    <property type="match status" value="1"/>
</dbReference>
<dbReference type="PANTHER" id="PTHR42925:SF2">
    <property type="entry name" value="NA+ DRIVEN MULTIDRUG EFFLUX PUMP"/>
    <property type="match status" value="1"/>
</dbReference>
<feature type="transmembrane region" description="Helical" evidence="7">
    <location>
        <begin position="389"/>
        <end position="413"/>
    </location>
</feature>
<protein>
    <submittedName>
        <fullName evidence="8">MATE efflux protein</fullName>
    </submittedName>
</protein>
<dbReference type="CDD" id="cd13134">
    <property type="entry name" value="MATE_like_8"/>
    <property type="match status" value="1"/>
</dbReference>
<dbReference type="Proteomes" id="UP000245695">
    <property type="component" value="Chromosome 1"/>
</dbReference>
<feature type="transmembrane region" description="Helical" evidence="7">
    <location>
        <begin position="52"/>
        <end position="78"/>
    </location>
</feature>
<evidence type="ECO:0000256" key="3">
    <source>
        <dbReference type="ARBA" id="ARBA00022475"/>
    </source>
</evidence>
<dbReference type="PANTHER" id="PTHR42925">
    <property type="entry name" value="MULTIDRUG AND TOXIN EFFLUX PROTEIN MATE FAMILY"/>
    <property type="match status" value="1"/>
</dbReference>
<dbReference type="InterPro" id="IPR002528">
    <property type="entry name" value="MATE_fam"/>
</dbReference>
<feature type="transmembrane region" description="Helical" evidence="7">
    <location>
        <begin position="239"/>
        <end position="265"/>
    </location>
</feature>
<feature type="transmembrane region" description="Helical" evidence="7">
    <location>
        <begin position="21"/>
        <end position="40"/>
    </location>
</feature>
<dbReference type="GO" id="GO:0042910">
    <property type="term" value="F:xenobiotic transmembrane transporter activity"/>
    <property type="evidence" value="ECO:0007669"/>
    <property type="project" value="InterPro"/>
</dbReference>
<reference evidence="8 9" key="1">
    <citation type="submission" date="2014-09" db="EMBL/GenBank/DDBJ databases">
        <authorList>
            <person name="Hornung B.V."/>
        </authorList>
    </citation>
    <scope>NUCLEOTIDE SEQUENCE [LARGE SCALE GENOMIC DNA]</scope>
    <source>
        <strain evidence="8 9">FRIFI</strain>
    </source>
</reference>
<dbReference type="PIRSF" id="PIRSF006603">
    <property type="entry name" value="DinF"/>
    <property type="match status" value="1"/>
</dbReference>
<keyword evidence="4 7" id="KW-0812">Transmembrane</keyword>
<feature type="transmembrane region" description="Helical" evidence="7">
    <location>
        <begin position="196"/>
        <end position="218"/>
    </location>
</feature>
<feature type="transmembrane region" description="Helical" evidence="7">
    <location>
        <begin position="163"/>
        <end position="184"/>
    </location>
</feature>
<keyword evidence="5 7" id="KW-1133">Transmembrane helix</keyword>
<dbReference type="Pfam" id="PF01554">
    <property type="entry name" value="MatE"/>
    <property type="match status" value="2"/>
</dbReference>
<gene>
    <name evidence="8" type="ORF">FRIFI_0289</name>
</gene>
<dbReference type="GO" id="GO:0005886">
    <property type="term" value="C:plasma membrane"/>
    <property type="evidence" value="ECO:0007669"/>
    <property type="project" value="UniProtKB-SubCell"/>
</dbReference>
<accession>A0A2P2BN74</accession>
<name>A0A2P2BN74_9FIRM</name>
<sequence length="464" mass="50613">MSVFVKEKSFYKDVLKISIPIAMQGLINVGVSMTDTMMLGSFGEITLSAASLANQFCFIFLIINFGLGGGAGVLSGQFWGKKDINSINKVLSILIRASIAFAIIFLSLSQFMPDKIMSIYTSELPVADQGVMYLKIISLSFIFQGISTTVNILFRTVGSVKVALFASLTSFGFNIFLNWVLIFGKLGAPELGIQGAAIATLIARIIEFTVVVTYLFKIDKKLNFKLKYLLTLDKELLKSYIKIGGPVLVSDLILALGLNMVSVIMGRMGSDMVAANSISAVVLQFTNVFLMGVSNASGVITGNTIGKGDYESAYKRAVTFLAMAIILGGCSGVVIFSLKYIVIDFYNISDYTKSIAYQLMNSTSVLVVFMSVATLLTKGVLRAGGDTKFLMIADVLFLWIISIPLGYVAGIVLELPPGIVLIVLKSDEILKGIWCVFRLFSKKWIRDIDYKEKDNKNLEACVNN</sequence>
<feature type="transmembrane region" description="Helical" evidence="7">
    <location>
        <begin position="90"/>
        <end position="112"/>
    </location>
</feature>
<proteinExistence type="predicted"/>
<dbReference type="EMBL" id="LN650648">
    <property type="protein sequence ID" value="CEI71839.1"/>
    <property type="molecule type" value="Genomic_DNA"/>
</dbReference>
<dbReference type="InterPro" id="IPR048279">
    <property type="entry name" value="MdtK-like"/>
</dbReference>
<keyword evidence="9" id="KW-1185">Reference proteome</keyword>
<feature type="transmembrane region" description="Helical" evidence="7">
    <location>
        <begin position="132"/>
        <end position="154"/>
    </location>
</feature>
<evidence type="ECO:0000256" key="2">
    <source>
        <dbReference type="ARBA" id="ARBA00022448"/>
    </source>
</evidence>
<keyword evidence="3" id="KW-1003">Cell membrane</keyword>
<feature type="transmembrane region" description="Helical" evidence="7">
    <location>
        <begin position="285"/>
        <end position="305"/>
    </location>
</feature>
<comment type="subcellular location">
    <subcellularLocation>
        <location evidence="1">Cell membrane</location>
        <topology evidence="1">Multi-pass membrane protein</topology>
    </subcellularLocation>
</comment>
<evidence type="ECO:0000256" key="4">
    <source>
        <dbReference type="ARBA" id="ARBA00022692"/>
    </source>
</evidence>
<dbReference type="AlphaFoldDB" id="A0A2P2BN74"/>
<dbReference type="RefSeq" id="WP_092922876.1">
    <property type="nucleotide sequence ID" value="NZ_FJTZ01000011.1"/>
</dbReference>
<dbReference type="InterPro" id="IPR047135">
    <property type="entry name" value="YsiQ"/>
</dbReference>
<organism evidence="8 9">
    <name type="scientific">Romboutsia hominis</name>
    <dbReference type="NCBI Taxonomy" id="1507512"/>
    <lineage>
        <taxon>Bacteria</taxon>
        <taxon>Bacillati</taxon>
        <taxon>Bacillota</taxon>
        <taxon>Clostridia</taxon>
        <taxon>Peptostreptococcales</taxon>
        <taxon>Peptostreptococcaceae</taxon>
        <taxon>Romboutsia</taxon>
    </lineage>
</organism>
<evidence type="ECO:0000313" key="8">
    <source>
        <dbReference type="EMBL" id="CEI71839.1"/>
    </source>
</evidence>
<evidence type="ECO:0000256" key="6">
    <source>
        <dbReference type="ARBA" id="ARBA00023136"/>
    </source>
</evidence>
<evidence type="ECO:0000256" key="1">
    <source>
        <dbReference type="ARBA" id="ARBA00004651"/>
    </source>
</evidence>
<dbReference type="KEGG" id="rhom:FRIFI_0289"/>
<dbReference type="GO" id="GO:0015297">
    <property type="term" value="F:antiporter activity"/>
    <property type="evidence" value="ECO:0007669"/>
    <property type="project" value="InterPro"/>
</dbReference>
<evidence type="ECO:0000256" key="7">
    <source>
        <dbReference type="SAM" id="Phobius"/>
    </source>
</evidence>
<feature type="transmembrane region" description="Helical" evidence="7">
    <location>
        <begin position="355"/>
        <end position="377"/>
    </location>
</feature>
<keyword evidence="6 7" id="KW-0472">Membrane</keyword>
<evidence type="ECO:0000256" key="5">
    <source>
        <dbReference type="ARBA" id="ARBA00022989"/>
    </source>
</evidence>
<evidence type="ECO:0000313" key="9">
    <source>
        <dbReference type="Proteomes" id="UP000245695"/>
    </source>
</evidence>
<keyword evidence="2" id="KW-0813">Transport</keyword>
<feature type="transmembrane region" description="Helical" evidence="7">
    <location>
        <begin position="317"/>
        <end position="343"/>
    </location>
</feature>